<protein>
    <submittedName>
        <fullName evidence="7">Unannotated protein</fullName>
    </submittedName>
</protein>
<dbReference type="AlphaFoldDB" id="A0A6J7LGA3"/>
<dbReference type="EMBL" id="CAFBNE010000135">
    <property type="protein sequence ID" value="CAB4967147.1"/>
    <property type="molecule type" value="Genomic_DNA"/>
</dbReference>
<dbReference type="CDD" id="cd03224">
    <property type="entry name" value="ABC_TM1139_LivF_branched"/>
    <property type="match status" value="1"/>
</dbReference>
<dbReference type="GO" id="GO:0016887">
    <property type="term" value="F:ATP hydrolysis activity"/>
    <property type="evidence" value="ECO:0007669"/>
    <property type="project" value="InterPro"/>
</dbReference>
<proteinExistence type="inferred from homology"/>
<dbReference type="PROSITE" id="PS50893">
    <property type="entry name" value="ABC_TRANSPORTER_2"/>
    <property type="match status" value="1"/>
</dbReference>
<name>A0A6J7LGA3_9ZZZZ</name>
<dbReference type="GO" id="GO:0015658">
    <property type="term" value="F:branched-chain amino acid transmembrane transporter activity"/>
    <property type="evidence" value="ECO:0007669"/>
    <property type="project" value="TreeGrafter"/>
</dbReference>
<evidence type="ECO:0000256" key="2">
    <source>
        <dbReference type="ARBA" id="ARBA00022448"/>
    </source>
</evidence>
<evidence type="ECO:0000256" key="1">
    <source>
        <dbReference type="ARBA" id="ARBA00005417"/>
    </source>
</evidence>
<dbReference type="Pfam" id="PF00005">
    <property type="entry name" value="ABC_tran"/>
    <property type="match status" value="1"/>
</dbReference>
<organism evidence="7">
    <name type="scientific">freshwater metagenome</name>
    <dbReference type="NCBI Taxonomy" id="449393"/>
    <lineage>
        <taxon>unclassified sequences</taxon>
        <taxon>metagenomes</taxon>
        <taxon>ecological metagenomes</taxon>
    </lineage>
</organism>
<keyword evidence="2" id="KW-0813">Transport</keyword>
<evidence type="ECO:0000259" key="6">
    <source>
        <dbReference type="PROSITE" id="PS50893"/>
    </source>
</evidence>
<gene>
    <name evidence="7" type="ORF">UFOPK3772_02912</name>
</gene>
<sequence>MLQIDSLHVSYGAIRAVRSVSLTVEEGEFVVLLGPNGAGKSSTLAAVMGLLKPSSGTVAFLGREITGQQTEAIVRSGLVLTPEGRRILATLTVRENLLLAGAIRPDRKAMHADLERLLERFPVLGRRTGSAAGTLSGGEAQQLAIARSLMARPKLLLLDEPTLGLAPMVVDQIFEIVAELVAEGLTILMVEQNAVRAIEAADRGYVMRSGEIVASGSAADLGGAQGLVTSYLGVNRE</sequence>
<reference evidence="7" key="1">
    <citation type="submission" date="2020-05" db="EMBL/GenBank/DDBJ databases">
        <authorList>
            <person name="Chiriac C."/>
            <person name="Salcher M."/>
            <person name="Ghai R."/>
            <person name="Kavagutti S V."/>
        </authorList>
    </citation>
    <scope>NUCLEOTIDE SEQUENCE</scope>
</reference>
<evidence type="ECO:0000256" key="4">
    <source>
        <dbReference type="ARBA" id="ARBA00022840"/>
    </source>
</evidence>
<dbReference type="InterPro" id="IPR027417">
    <property type="entry name" value="P-loop_NTPase"/>
</dbReference>
<feature type="domain" description="ABC transporter" evidence="6">
    <location>
        <begin position="2"/>
        <end position="234"/>
    </location>
</feature>
<dbReference type="SMART" id="SM00382">
    <property type="entry name" value="AAA"/>
    <property type="match status" value="1"/>
</dbReference>
<dbReference type="InterPro" id="IPR003593">
    <property type="entry name" value="AAA+_ATPase"/>
</dbReference>
<dbReference type="Gene3D" id="3.40.50.300">
    <property type="entry name" value="P-loop containing nucleotide triphosphate hydrolases"/>
    <property type="match status" value="1"/>
</dbReference>
<evidence type="ECO:0000256" key="5">
    <source>
        <dbReference type="ARBA" id="ARBA00022970"/>
    </source>
</evidence>
<dbReference type="PANTHER" id="PTHR43820:SF4">
    <property type="entry name" value="HIGH-AFFINITY BRANCHED-CHAIN AMINO ACID TRANSPORT ATP-BINDING PROTEIN LIVF"/>
    <property type="match status" value="1"/>
</dbReference>
<accession>A0A6J7LGA3</accession>
<dbReference type="SUPFAM" id="SSF52540">
    <property type="entry name" value="P-loop containing nucleoside triphosphate hydrolases"/>
    <property type="match status" value="1"/>
</dbReference>
<keyword evidence="3" id="KW-0547">Nucleotide-binding</keyword>
<keyword evidence="4" id="KW-0067">ATP-binding</keyword>
<evidence type="ECO:0000256" key="3">
    <source>
        <dbReference type="ARBA" id="ARBA00022741"/>
    </source>
</evidence>
<comment type="similarity">
    <text evidence="1">Belongs to the ABC transporter superfamily.</text>
</comment>
<dbReference type="InterPro" id="IPR052156">
    <property type="entry name" value="BCAA_Transport_ATP-bd_LivF"/>
</dbReference>
<dbReference type="GO" id="GO:0015807">
    <property type="term" value="P:L-amino acid transport"/>
    <property type="evidence" value="ECO:0007669"/>
    <property type="project" value="TreeGrafter"/>
</dbReference>
<dbReference type="GO" id="GO:0005524">
    <property type="term" value="F:ATP binding"/>
    <property type="evidence" value="ECO:0007669"/>
    <property type="project" value="UniProtKB-KW"/>
</dbReference>
<evidence type="ECO:0000313" key="7">
    <source>
        <dbReference type="EMBL" id="CAB4967147.1"/>
    </source>
</evidence>
<keyword evidence="5" id="KW-0029">Amino-acid transport</keyword>
<dbReference type="PANTHER" id="PTHR43820">
    <property type="entry name" value="HIGH-AFFINITY BRANCHED-CHAIN AMINO ACID TRANSPORT ATP-BINDING PROTEIN LIVF"/>
    <property type="match status" value="1"/>
</dbReference>
<dbReference type="InterPro" id="IPR003439">
    <property type="entry name" value="ABC_transporter-like_ATP-bd"/>
</dbReference>